<evidence type="ECO:0000256" key="1">
    <source>
        <dbReference type="SAM" id="MobiDB-lite"/>
    </source>
</evidence>
<sequence>MSRPSSFRPSSGVRSVLTVAEALTVPSLRDAHPEVLAGDLDVPVRWVHVSDSDRVAALLDGGELLLTTGAGWAGTDAALAGLVHALADADLAGIVLELGTRFAVAPPALVAACRERDLALVALEREVKFVAVTEDVHRRIIAGQVEALEERQRLHDLFTGLSLRGAAVEVVVRETARALRAPVVLEDLAHEVVVADAFDLPDAEALAGWTERSRRRDAAWTRVPVAARGTHWGELVALPGPPHPAGRATVLEQAATTLALSRLSDPSDAWARLRGDLLLGALLAERFVVTADIETRLAASGFPVAGRSLFAVVQGAGAGSVTGAASDAGAAASAGSVAGAGARGSGPSGEAWTPGALATRFGPSAPTLSGQVGSERVLLVSAPQGQGLSDRMLAGLGSVAVSEPASSVDELRTALSLVRRLARRAAPGEVLRAGDRPLARLAAELGGDDRLRAHSARMLGPLIRHDEASGGDLLRVLAAVVAHPANRTAAAAASHLSRSVFYQRLALIGDLLGADLDDGETLAALHLALLAHGG</sequence>
<evidence type="ECO:0000259" key="3">
    <source>
        <dbReference type="Pfam" id="PF13556"/>
    </source>
</evidence>
<reference evidence="4 5" key="1">
    <citation type="submission" date="2023-01" db="EMBL/GenBank/DDBJ databases">
        <title>Characterization of estradiol degrading bacteria Microbacterium sp. MZT7 and reveal degrading genes through genome analysis.</title>
        <authorList>
            <person name="Hao P."/>
            <person name="Gao Y."/>
        </authorList>
    </citation>
    <scope>NUCLEOTIDE SEQUENCE [LARGE SCALE GENOMIC DNA]</scope>
    <source>
        <strain evidence="4 5">MZT7</strain>
    </source>
</reference>
<name>A0ABY3RQW6_9MICO</name>
<dbReference type="Gene3D" id="1.10.10.2840">
    <property type="entry name" value="PucR C-terminal helix-turn-helix domain"/>
    <property type="match status" value="1"/>
</dbReference>
<dbReference type="PANTHER" id="PTHR33744:SF1">
    <property type="entry name" value="DNA-BINDING TRANSCRIPTIONAL ACTIVATOR ADER"/>
    <property type="match status" value="1"/>
</dbReference>
<dbReference type="InterPro" id="IPR012914">
    <property type="entry name" value="PucR_dom"/>
</dbReference>
<dbReference type="InterPro" id="IPR042070">
    <property type="entry name" value="PucR_C-HTH_sf"/>
</dbReference>
<dbReference type="Pfam" id="PF13556">
    <property type="entry name" value="HTH_30"/>
    <property type="match status" value="1"/>
</dbReference>
<keyword evidence="5" id="KW-1185">Reference proteome</keyword>
<evidence type="ECO:0000313" key="5">
    <source>
        <dbReference type="Proteomes" id="UP001199642"/>
    </source>
</evidence>
<feature type="domain" description="Purine catabolism PurC-like" evidence="2">
    <location>
        <begin position="22"/>
        <end position="140"/>
    </location>
</feature>
<dbReference type="PANTHER" id="PTHR33744">
    <property type="entry name" value="CARBOHYDRATE DIACID REGULATOR"/>
    <property type="match status" value="1"/>
</dbReference>
<dbReference type="Pfam" id="PF07905">
    <property type="entry name" value="PucR"/>
    <property type="match status" value="1"/>
</dbReference>
<evidence type="ECO:0000313" key="4">
    <source>
        <dbReference type="EMBL" id="UGS26172.1"/>
    </source>
</evidence>
<proteinExistence type="predicted"/>
<dbReference type="EMBL" id="CP082781">
    <property type="protein sequence ID" value="UGS26172.1"/>
    <property type="molecule type" value="Genomic_DNA"/>
</dbReference>
<feature type="domain" description="PucR C-terminal helix-turn-helix" evidence="3">
    <location>
        <begin position="473"/>
        <end position="531"/>
    </location>
</feature>
<accession>A0ABY3RQW6</accession>
<dbReference type="Proteomes" id="UP001199642">
    <property type="component" value="Chromosome"/>
</dbReference>
<evidence type="ECO:0000259" key="2">
    <source>
        <dbReference type="Pfam" id="PF07905"/>
    </source>
</evidence>
<dbReference type="InterPro" id="IPR051448">
    <property type="entry name" value="CdaR-like_regulators"/>
</dbReference>
<gene>
    <name evidence="4" type="ORF">K8F61_16250</name>
</gene>
<dbReference type="InterPro" id="IPR025736">
    <property type="entry name" value="PucR_C-HTH_dom"/>
</dbReference>
<feature type="region of interest" description="Disordered" evidence="1">
    <location>
        <begin position="337"/>
        <end position="364"/>
    </location>
</feature>
<protein>
    <submittedName>
        <fullName evidence="4">PucR family transcriptional regulator</fullName>
    </submittedName>
</protein>
<organism evidence="4 5">
    <name type="scientific">Microbacterium resistens</name>
    <dbReference type="NCBI Taxonomy" id="156977"/>
    <lineage>
        <taxon>Bacteria</taxon>
        <taxon>Bacillati</taxon>
        <taxon>Actinomycetota</taxon>
        <taxon>Actinomycetes</taxon>
        <taxon>Micrococcales</taxon>
        <taxon>Microbacteriaceae</taxon>
        <taxon>Microbacterium</taxon>
    </lineage>
</organism>